<gene>
    <name evidence="1" type="ORF">A3860_17525</name>
</gene>
<evidence type="ECO:0008006" key="3">
    <source>
        <dbReference type="Google" id="ProtNLM"/>
    </source>
</evidence>
<comment type="caution">
    <text evidence="1">The sequence shown here is derived from an EMBL/GenBank/DDBJ whole genome shotgun (WGS) entry which is preliminary data.</text>
</comment>
<proteinExistence type="predicted"/>
<dbReference type="STRING" id="1703345.A3860_17525"/>
<evidence type="ECO:0000313" key="2">
    <source>
        <dbReference type="Proteomes" id="UP000192796"/>
    </source>
</evidence>
<keyword evidence="2" id="KW-1185">Reference proteome</keyword>
<accession>A0A1V9G488</accession>
<sequence length="305" mass="35622">MKARSTVPHLVWRPRAFTIYFLFKNLTMKHNYEEHKQKRIDNAKNQIEKNKKQSAAFYKKADDIASYIPPGQPILVGHHSEKKHRRALDQIHNSMHKGVEASKKAEYYEARVKAMEENHAISSDDPNAIEKLQEKLAALESMQQFMKDTNKCIKKQDKEKFLALEYGTDKLWQELNLPGRFQGTGYPGYKLTNNNANMHRIRQRIAYLKQEAKRVPTDTMIKGVRVLENTYVGRLQLIFPDKPSYEIRQQLKKRWGFRWSHEEQAWQRQLNNNAVFAATEFLKTYEPPSIPINTTASDTQSESAA</sequence>
<dbReference type="EMBL" id="LVYD01000024">
    <property type="protein sequence ID" value="OQP65465.1"/>
    <property type="molecule type" value="Genomic_DNA"/>
</dbReference>
<reference evidence="1 2" key="1">
    <citation type="submission" date="2016-03" db="EMBL/GenBank/DDBJ databases">
        <title>Niastella vici sp. nov., isolated from farmland soil.</title>
        <authorList>
            <person name="Chen L."/>
            <person name="Wang D."/>
            <person name="Yang S."/>
            <person name="Wang G."/>
        </authorList>
    </citation>
    <scope>NUCLEOTIDE SEQUENCE [LARGE SCALE GENOMIC DNA]</scope>
    <source>
        <strain evidence="1 2">DJ57</strain>
    </source>
</reference>
<dbReference type="Proteomes" id="UP000192796">
    <property type="component" value="Unassembled WGS sequence"/>
</dbReference>
<dbReference type="Pfam" id="PF12083">
    <property type="entry name" value="DUF3560"/>
    <property type="match status" value="1"/>
</dbReference>
<organism evidence="1 2">
    <name type="scientific">Niastella vici</name>
    <dbReference type="NCBI Taxonomy" id="1703345"/>
    <lineage>
        <taxon>Bacteria</taxon>
        <taxon>Pseudomonadati</taxon>
        <taxon>Bacteroidota</taxon>
        <taxon>Chitinophagia</taxon>
        <taxon>Chitinophagales</taxon>
        <taxon>Chitinophagaceae</taxon>
        <taxon>Niastella</taxon>
    </lineage>
</organism>
<name>A0A1V9G488_9BACT</name>
<dbReference type="InterPro" id="IPR021944">
    <property type="entry name" value="DUF3560"/>
</dbReference>
<evidence type="ECO:0000313" key="1">
    <source>
        <dbReference type="EMBL" id="OQP65465.1"/>
    </source>
</evidence>
<dbReference type="AlphaFoldDB" id="A0A1V9G488"/>
<protein>
    <recommendedName>
        <fullName evidence="3">Conjugal transfer protein TraC</fullName>
    </recommendedName>
</protein>